<feature type="domain" description="DUF418" evidence="2">
    <location>
        <begin position="240"/>
        <end position="407"/>
    </location>
</feature>
<reference evidence="3 4" key="1">
    <citation type="submission" date="2016-10" db="EMBL/GenBank/DDBJ databases">
        <authorList>
            <person name="de Groot N.N."/>
        </authorList>
    </citation>
    <scope>NUCLEOTIDE SEQUENCE [LARGE SCALE GENOMIC DNA]</scope>
    <source>
        <strain evidence="3 4">MON 2.2</strain>
    </source>
</reference>
<organism evidence="3 4">
    <name type="scientific">Auraticoccus monumenti</name>
    <dbReference type="NCBI Taxonomy" id="675864"/>
    <lineage>
        <taxon>Bacteria</taxon>
        <taxon>Bacillati</taxon>
        <taxon>Actinomycetota</taxon>
        <taxon>Actinomycetes</taxon>
        <taxon>Propionibacteriales</taxon>
        <taxon>Propionibacteriaceae</taxon>
        <taxon>Auraticoccus</taxon>
    </lineage>
</organism>
<keyword evidence="1" id="KW-1133">Transmembrane helix</keyword>
<feature type="transmembrane region" description="Helical" evidence="1">
    <location>
        <begin position="340"/>
        <end position="359"/>
    </location>
</feature>
<dbReference type="OrthoDB" id="2388539at2"/>
<dbReference type="PANTHER" id="PTHR30590">
    <property type="entry name" value="INNER MEMBRANE PROTEIN"/>
    <property type="match status" value="1"/>
</dbReference>
<feature type="transmembrane region" description="Helical" evidence="1">
    <location>
        <begin position="215"/>
        <end position="240"/>
    </location>
</feature>
<gene>
    <name evidence="3" type="ORF">SAMN04489747_4100</name>
</gene>
<dbReference type="EMBL" id="LT629688">
    <property type="protein sequence ID" value="SDE69219.1"/>
    <property type="molecule type" value="Genomic_DNA"/>
</dbReference>
<dbReference type="RefSeq" id="WP_090596049.1">
    <property type="nucleotide sequence ID" value="NZ_LT629688.1"/>
</dbReference>
<accession>A0A1G7EZW6</accession>
<proteinExistence type="predicted"/>
<sequence length="409" mass="43042">MSSAAVVVPPAREAGGRSLAPDLARGVMLLLIALANTPWYLYGSPTGIASVHPTDGTLLDRAVQAVVIIAVDSRVYPMFAFLFGYGIVQSHRSQLAAGADERAVRRVLRRRHLWMLLFGALHAALLWEGDILGAYGLAGLVLVAAFLRRRDETLAVWALVLTSILVVGMLFAVSSAVFLVAAEVPMPPGQSFLASVTAINGIESWPDSVLPRLTFWPLLVLGQGLLGLVVPVAVLTAFWAARRRVLEEPGRHRRLLTRVAVVGLAVAWSEGVVHALQHLGVLGVPDTVAWVFPVTQAVTGLFGGLGYVAVFGLVADRLSSRTSGPGPVSGALTAVGKRSLSCYLAQSVVCAPLLAAWGLGLGAHLGSAATALLAVGVWLLSVAGAVALERAGRRGPAETVLRRLSRGRR</sequence>
<evidence type="ECO:0000256" key="1">
    <source>
        <dbReference type="SAM" id="Phobius"/>
    </source>
</evidence>
<protein>
    <submittedName>
        <fullName evidence="3">Uncharacterized membrane protein YeiB</fullName>
    </submittedName>
</protein>
<keyword evidence="1" id="KW-0812">Transmembrane</keyword>
<evidence type="ECO:0000259" key="2">
    <source>
        <dbReference type="Pfam" id="PF04235"/>
    </source>
</evidence>
<feature type="transmembrane region" description="Helical" evidence="1">
    <location>
        <begin position="288"/>
        <end position="314"/>
    </location>
</feature>
<feature type="transmembrane region" description="Helical" evidence="1">
    <location>
        <begin position="154"/>
        <end position="182"/>
    </location>
</feature>
<dbReference type="InterPro" id="IPR052529">
    <property type="entry name" value="Bact_Transport_Assoc"/>
</dbReference>
<dbReference type="PANTHER" id="PTHR30590:SF2">
    <property type="entry name" value="INNER MEMBRANE PROTEIN"/>
    <property type="match status" value="1"/>
</dbReference>
<feature type="transmembrane region" description="Helical" evidence="1">
    <location>
        <begin position="23"/>
        <end position="42"/>
    </location>
</feature>
<dbReference type="AlphaFoldDB" id="A0A1G7EZW6"/>
<feature type="transmembrane region" description="Helical" evidence="1">
    <location>
        <begin position="62"/>
        <end position="88"/>
    </location>
</feature>
<dbReference type="InterPro" id="IPR007349">
    <property type="entry name" value="DUF418"/>
</dbReference>
<dbReference type="Proteomes" id="UP000198546">
    <property type="component" value="Chromosome i"/>
</dbReference>
<feature type="transmembrane region" description="Helical" evidence="1">
    <location>
        <begin position="255"/>
        <end position="276"/>
    </location>
</feature>
<keyword evidence="1" id="KW-0472">Membrane</keyword>
<evidence type="ECO:0000313" key="3">
    <source>
        <dbReference type="EMBL" id="SDE69219.1"/>
    </source>
</evidence>
<feature type="transmembrane region" description="Helical" evidence="1">
    <location>
        <begin position="131"/>
        <end position="147"/>
    </location>
</feature>
<evidence type="ECO:0000313" key="4">
    <source>
        <dbReference type="Proteomes" id="UP000198546"/>
    </source>
</evidence>
<dbReference type="STRING" id="675864.SAMN04489747_4100"/>
<name>A0A1G7EZW6_9ACTN</name>
<dbReference type="Pfam" id="PF04235">
    <property type="entry name" value="DUF418"/>
    <property type="match status" value="1"/>
</dbReference>
<feature type="transmembrane region" description="Helical" evidence="1">
    <location>
        <begin position="365"/>
        <end position="388"/>
    </location>
</feature>
<keyword evidence="4" id="KW-1185">Reference proteome</keyword>